<protein>
    <submittedName>
        <fullName evidence="1">Uncharacterized protein</fullName>
    </submittedName>
</protein>
<proteinExistence type="predicted"/>
<dbReference type="OrthoDB" id="10666145at2759"/>
<accession>A0A6H5IQZ0</accession>
<evidence type="ECO:0000313" key="1">
    <source>
        <dbReference type="EMBL" id="CAB0038218.1"/>
    </source>
</evidence>
<dbReference type="EMBL" id="CADCXV010000898">
    <property type="protein sequence ID" value="CAB0038218.1"/>
    <property type="molecule type" value="Genomic_DNA"/>
</dbReference>
<reference evidence="1 2" key="1">
    <citation type="submission" date="2020-02" db="EMBL/GenBank/DDBJ databases">
        <authorList>
            <person name="Ferguson B K."/>
        </authorList>
    </citation>
    <scope>NUCLEOTIDE SEQUENCE [LARGE SCALE GENOMIC DNA]</scope>
</reference>
<evidence type="ECO:0000313" key="2">
    <source>
        <dbReference type="Proteomes" id="UP000479190"/>
    </source>
</evidence>
<organism evidence="1 2">
    <name type="scientific">Trichogramma brassicae</name>
    <dbReference type="NCBI Taxonomy" id="86971"/>
    <lineage>
        <taxon>Eukaryota</taxon>
        <taxon>Metazoa</taxon>
        <taxon>Ecdysozoa</taxon>
        <taxon>Arthropoda</taxon>
        <taxon>Hexapoda</taxon>
        <taxon>Insecta</taxon>
        <taxon>Pterygota</taxon>
        <taxon>Neoptera</taxon>
        <taxon>Endopterygota</taxon>
        <taxon>Hymenoptera</taxon>
        <taxon>Apocrita</taxon>
        <taxon>Proctotrupomorpha</taxon>
        <taxon>Chalcidoidea</taxon>
        <taxon>Trichogrammatidae</taxon>
        <taxon>Trichogramma</taxon>
    </lineage>
</organism>
<dbReference type="Proteomes" id="UP000479190">
    <property type="component" value="Unassembled WGS sequence"/>
</dbReference>
<gene>
    <name evidence="1" type="ORF">TBRA_LOCUS10007</name>
</gene>
<keyword evidence="2" id="KW-1185">Reference proteome</keyword>
<sequence>MTLCVGGINAQHAADRLSLCMYVNESCSHARAAKVTGAYHLYLSPSSVRTDAVAKSPKKYIGESSAGNPVECPKGLPISGDTCVCVHVRLPKPSPPPFSPFPCSARPLIPSSLPSFKIYCHYLLLAECMEKRQVEKARLLTFLTKNTAAPVPWMRIIAINSTDCNSVVSINSDESHNINIPPPVDDTMLPFLLRESLLHRHHSRHHTHQTWQPRAPASVPTEVSCTQKMGHRKWGCIRKWSPSQSCPHEEKQKNLLNIQIPPTEPRTFRKTGCLGLLRCPVPAVLPHDSYVVSTQLFKFSLPADDGYDRICRGPYAPFTRQARGTAVKMCHISSQYTLAYTSRRSARHPLLRECYWKRKPDEWIVPAGLSRI</sequence>
<name>A0A6H5IQZ0_9HYME</name>
<dbReference type="AlphaFoldDB" id="A0A6H5IQZ0"/>